<proteinExistence type="predicted"/>
<dbReference type="Proteomes" id="UP000199107">
    <property type="component" value="Unassembled WGS sequence"/>
</dbReference>
<keyword evidence="1" id="KW-0472">Membrane</keyword>
<reference evidence="3" key="1">
    <citation type="submission" date="2016-10" db="EMBL/GenBank/DDBJ databases">
        <authorList>
            <person name="Varghese N."/>
            <person name="Submissions S."/>
        </authorList>
    </citation>
    <scope>NUCLEOTIDE SEQUENCE [LARGE SCALE GENOMIC DNA]</scope>
    <source>
        <strain evidence="3">AAP</strain>
    </source>
</reference>
<dbReference type="Pfam" id="PF06055">
    <property type="entry name" value="ExoD"/>
    <property type="match status" value="1"/>
</dbReference>
<organism evidence="2 3">
    <name type="scientific">Franzmannia pantelleriensis</name>
    <dbReference type="NCBI Taxonomy" id="48727"/>
    <lineage>
        <taxon>Bacteria</taxon>
        <taxon>Pseudomonadati</taxon>
        <taxon>Pseudomonadota</taxon>
        <taxon>Gammaproteobacteria</taxon>
        <taxon>Oceanospirillales</taxon>
        <taxon>Halomonadaceae</taxon>
        <taxon>Franzmannia</taxon>
    </lineage>
</organism>
<accession>A0A1G9M5D5</accession>
<dbReference type="EMBL" id="FNGH01000006">
    <property type="protein sequence ID" value="SDL69512.1"/>
    <property type="molecule type" value="Genomic_DNA"/>
</dbReference>
<evidence type="ECO:0000313" key="2">
    <source>
        <dbReference type="EMBL" id="SDL69512.1"/>
    </source>
</evidence>
<gene>
    <name evidence="2" type="ORF">SAMN05192555_106117</name>
</gene>
<feature type="transmembrane region" description="Helical" evidence="1">
    <location>
        <begin position="124"/>
        <end position="146"/>
    </location>
</feature>
<dbReference type="AlphaFoldDB" id="A0A1G9M5D5"/>
<evidence type="ECO:0000256" key="1">
    <source>
        <dbReference type="SAM" id="Phobius"/>
    </source>
</evidence>
<feature type="transmembrane region" description="Helical" evidence="1">
    <location>
        <begin position="41"/>
        <end position="58"/>
    </location>
</feature>
<feature type="transmembrane region" description="Helical" evidence="1">
    <location>
        <begin position="178"/>
        <end position="197"/>
    </location>
</feature>
<dbReference type="PIRSF" id="PIRSF033239">
    <property type="entry name" value="ExoD"/>
    <property type="match status" value="1"/>
</dbReference>
<keyword evidence="3" id="KW-1185">Reference proteome</keyword>
<sequence length="198" mass="20887">MSGSDSPPQTLGEMLERLEHIDRPDGRVSLEDVMETLGRRAFGPLLLLAGIVTVVPVIGGIPGVPTLMAGLVLLVAVQLLLQRRAIWLPRWLLTRSVALTSLHKASRWLAPVARPLDALLRRRWQALVGDHAVTAMAICCIGVALMMPPMELVPFSANGAGLALSGFGLALMSEDGVAALFAFTVSVATLVAIVAGLG</sequence>
<protein>
    <submittedName>
        <fullName evidence="2">Uncharacterized conserved protein</fullName>
    </submittedName>
</protein>
<dbReference type="STRING" id="48727.SAMN05192555_106117"/>
<dbReference type="PANTHER" id="PTHR41795">
    <property type="entry name" value="EXOPOLYSACCHARIDE SYNTHESIS PROTEIN"/>
    <property type="match status" value="1"/>
</dbReference>
<dbReference type="PANTHER" id="PTHR41795:SF1">
    <property type="entry name" value="EXOPOLYSACCHARIDE SYNTHESIS PROTEIN"/>
    <property type="match status" value="1"/>
</dbReference>
<keyword evidence="1" id="KW-0812">Transmembrane</keyword>
<evidence type="ECO:0000313" key="3">
    <source>
        <dbReference type="Proteomes" id="UP000199107"/>
    </source>
</evidence>
<dbReference type="OrthoDB" id="8635607at2"/>
<dbReference type="RefSeq" id="WP_089658208.1">
    <property type="nucleotide sequence ID" value="NZ_FNGH01000006.1"/>
</dbReference>
<dbReference type="InterPro" id="IPR010331">
    <property type="entry name" value="ExoD"/>
</dbReference>
<name>A0A1G9M5D5_9GAMM</name>
<keyword evidence="1" id="KW-1133">Transmembrane helix</keyword>